<gene>
    <name evidence="1" type="ORF">PR048_018637</name>
</gene>
<evidence type="ECO:0000313" key="2">
    <source>
        <dbReference type="Proteomes" id="UP001159363"/>
    </source>
</evidence>
<organism evidence="1 2">
    <name type="scientific">Dryococelus australis</name>
    <dbReference type="NCBI Taxonomy" id="614101"/>
    <lineage>
        <taxon>Eukaryota</taxon>
        <taxon>Metazoa</taxon>
        <taxon>Ecdysozoa</taxon>
        <taxon>Arthropoda</taxon>
        <taxon>Hexapoda</taxon>
        <taxon>Insecta</taxon>
        <taxon>Pterygota</taxon>
        <taxon>Neoptera</taxon>
        <taxon>Polyneoptera</taxon>
        <taxon>Phasmatodea</taxon>
        <taxon>Verophasmatodea</taxon>
        <taxon>Anareolatae</taxon>
        <taxon>Phasmatidae</taxon>
        <taxon>Eurycanthinae</taxon>
        <taxon>Dryococelus</taxon>
    </lineage>
</organism>
<keyword evidence="2" id="KW-1185">Reference proteome</keyword>
<reference evidence="1 2" key="1">
    <citation type="submission" date="2023-02" db="EMBL/GenBank/DDBJ databases">
        <title>LHISI_Scaffold_Assembly.</title>
        <authorList>
            <person name="Stuart O.P."/>
            <person name="Cleave R."/>
            <person name="Magrath M.J.L."/>
            <person name="Mikheyev A.S."/>
        </authorList>
    </citation>
    <scope>NUCLEOTIDE SEQUENCE [LARGE SCALE GENOMIC DNA]</scope>
    <source>
        <strain evidence="1">Daus_M_001</strain>
        <tissue evidence="1">Leg muscle</tissue>
    </source>
</reference>
<evidence type="ECO:0000313" key="1">
    <source>
        <dbReference type="EMBL" id="KAJ8882149.1"/>
    </source>
</evidence>
<sequence>MERGIEVVKTSTPKVQVHVNFTTYYAMLYTGTSKSSVASIIITNQKVQTDTEKLTIVGATQLTDVPKYKYRLVENVLEVTQTRHFEIKL</sequence>
<evidence type="ECO:0008006" key="3">
    <source>
        <dbReference type="Google" id="ProtNLM"/>
    </source>
</evidence>
<proteinExistence type="predicted"/>
<comment type="caution">
    <text evidence="1">The sequence shown here is derived from an EMBL/GenBank/DDBJ whole genome shotgun (WGS) entry which is preliminary data.</text>
</comment>
<dbReference type="Proteomes" id="UP001159363">
    <property type="component" value="Chromosome 5"/>
</dbReference>
<protein>
    <recommendedName>
        <fullName evidence="3">Vitellogenin</fullName>
    </recommendedName>
</protein>
<dbReference type="EMBL" id="JARBHB010000006">
    <property type="protein sequence ID" value="KAJ8882149.1"/>
    <property type="molecule type" value="Genomic_DNA"/>
</dbReference>
<accession>A0ABQ9HD07</accession>
<name>A0ABQ9HD07_9NEOP</name>